<reference evidence="2" key="1">
    <citation type="journal article" date="2021" name="PeerJ">
        <title>Extensive microbial diversity within the chicken gut microbiome revealed by metagenomics and culture.</title>
        <authorList>
            <person name="Gilroy R."/>
            <person name="Ravi A."/>
            <person name="Getino M."/>
            <person name="Pursley I."/>
            <person name="Horton D.L."/>
            <person name="Alikhan N.F."/>
            <person name="Baker D."/>
            <person name="Gharbi K."/>
            <person name="Hall N."/>
            <person name="Watson M."/>
            <person name="Adriaenssens E.M."/>
            <person name="Foster-Nyarko E."/>
            <person name="Jarju S."/>
            <person name="Secka A."/>
            <person name="Antonio M."/>
            <person name="Oren A."/>
            <person name="Chaudhuri R.R."/>
            <person name="La Ragione R."/>
            <person name="Hildebrand F."/>
            <person name="Pallen M.J."/>
        </authorList>
    </citation>
    <scope>NUCLEOTIDE SEQUENCE</scope>
    <source>
        <strain evidence="2">811</strain>
    </source>
</reference>
<dbReference type="InterPro" id="IPR008258">
    <property type="entry name" value="Transglycosylase_SLT_dom_1"/>
</dbReference>
<dbReference type="CDD" id="cd16896">
    <property type="entry name" value="LT_Slt70-like"/>
    <property type="match status" value="1"/>
</dbReference>
<evidence type="ECO:0000313" key="3">
    <source>
        <dbReference type="Proteomes" id="UP000824204"/>
    </source>
</evidence>
<dbReference type="EMBL" id="DXFX01000112">
    <property type="protein sequence ID" value="HIX08525.1"/>
    <property type="molecule type" value="Genomic_DNA"/>
</dbReference>
<sequence>MKSSAKKTIKLLLLIGLLLLFCSVLLFLGLSFPKKYGAAVHSYAREFHLEEELVYAVIKAESGFSESAVSHAGAVGLMQIMPSTAEFICRRYRESLDISVPEQNIRLGCMYLSYLFEKFEKEELVLAAYNAGEGTVRSWIESGLIGADGQYETLPFAETHDYVRKVKFFEKCYRIFR</sequence>
<dbReference type="InterPro" id="IPR023346">
    <property type="entry name" value="Lysozyme-like_dom_sf"/>
</dbReference>
<gene>
    <name evidence="2" type="ORF">H9741_08655</name>
</gene>
<dbReference type="Proteomes" id="UP000824204">
    <property type="component" value="Unassembled WGS sequence"/>
</dbReference>
<comment type="caution">
    <text evidence="2">The sequence shown here is derived from an EMBL/GenBank/DDBJ whole genome shotgun (WGS) entry which is preliminary data.</text>
</comment>
<reference evidence="2" key="2">
    <citation type="submission" date="2021-04" db="EMBL/GenBank/DDBJ databases">
        <authorList>
            <person name="Gilroy R."/>
        </authorList>
    </citation>
    <scope>NUCLEOTIDE SEQUENCE</scope>
    <source>
        <strain evidence="2">811</strain>
    </source>
</reference>
<proteinExistence type="predicted"/>
<dbReference type="Pfam" id="PF01464">
    <property type="entry name" value="SLT"/>
    <property type="match status" value="1"/>
</dbReference>
<dbReference type="AlphaFoldDB" id="A0A9D1V9A8"/>
<dbReference type="Gene3D" id="1.10.530.10">
    <property type="match status" value="1"/>
</dbReference>
<organism evidence="2 3">
    <name type="scientific">Candidatus Borkfalkia faecipullorum</name>
    <dbReference type="NCBI Taxonomy" id="2838510"/>
    <lineage>
        <taxon>Bacteria</taxon>
        <taxon>Bacillati</taxon>
        <taxon>Bacillota</taxon>
        <taxon>Clostridia</taxon>
        <taxon>Christensenellales</taxon>
        <taxon>Christensenellaceae</taxon>
        <taxon>Candidatus Borkfalkia</taxon>
    </lineage>
</organism>
<feature type="domain" description="Transglycosylase SLT" evidence="1">
    <location>
        <begin position="42"/>
        <end position="141"/>
    </location>
</feature>
<dbReference type="PANTHER" id="PTHR37423:SF2">
    <property type="entry name" value="MEMBRANE-BOUND LYTIC MUREIN TRANSGLYCOSYLASE C"/>
    <property type="match status" value="1"/>
</dbReference>
<dbReference type="SUPFAM" id="SSF53955">
    <property type="entry name" value="Lysozyme-like"/>
    <property type="match status" value="1"/>
</dbReference>
<protein>
    <submittedName>
        <fullName evidence="2">Lytic transglycosylase domain-containing protein</fullName>
    </submittedName>
</protein>
<dbReference type="PANTHER" id="PTHR37423">
    <property type="entry name" value="SOLUBLE LYTIC MUREIN TRANSGLYCOSYLASE-RELATED"/>
    <property type="match status" value="1"/>
</dbReference>
<evidence type="ECO:0000313" key="2">
    <source>
        <dbReference type="EMBL" id="HIX08525.1"/>
    </source>
</evidence>
<name>A0A9D1V9A8_9FIRM</name>
<evidence type="ECO:0000259" key="1">
    <source>
        <dbReference type="Pfam" id="PF01464"/>
    </source>
</evidence>
<accession>A0A9D1V9A8</accession>